<proteinExistence type="predicted"/>
<dbReference type="PANTHER" id="PTHR35894:SF1">
    <property type="entry name" value="PHOSPHORIBULOKINASE _ URIDINE KINASE FAMILY"/>
    <property type="match status" value="1"/>
</dbReference>
<dbReference type="EMBL" id="DTDP01000054">
    <property type="protein sequence ID" value="HGK53628.1"/>
    <property type="molecule type" value="Genomic_DNA"/>
</dbReference>
<dbReference type="InterPro" id="IPR052026">
    <property type="entry name" value="ExeA_AAA_ATPase_DNA-bind"/>
</dbReference>
<dbReference type="Pfam" id="PF13401">
    <property type="entry name" value="AAA_22"/>
    <property type="match status" value="1"/>
</dbReference>
<dbReference type="AlphaFoldDB" id="A0A7V3ZSK9"/>
<name>A0A7V3ZSK9_UNCW3</name>
<accession>A0A7V3ZSK9</accession>
<gene>
    <name evidence="2" type="ORF">ENU72_01220</name>
</gene>
<dbReference type="InterPro" id="IPR003593">
    <property type="entry name" value="AAA+_ATPase"/>
</dbReference>
<sequence>MKIYEYFGLKQDPFSMIPDPKLFYESKPHSEALLRVIFSIENNRGAVAITGDAGTGKSILLRKILLNLYENKSYEPLLIICAHSEFDRKWFLKKLLNFYGIEGKENDIFPLLVKKIMEKYEERNEKMVLLIDEADKIKNKEVMEDLRNLLNLEAGIEKVFHLVLVGSKDLAQNLKTYTPFYQRIAIWAELSEIPKDEIENYINFRIEKCGGVKEIFTKKAIEKIALYSRGIPRVINIICDSALLEAYLEKKEKVNEEIIEKVANMRGIK</sequence>
<feature type="domain" description="AAA+ ATPase" evidence="1">
    <location>
        <begin position="43"/>
        <end position="197"/>
    </location>
</feature>
<protein>
    <submittedName>
        <fullName evidence="2">NACHT domain-containing protein</fullName>
    </submittedName>
</protein>
<dbReference type="SMART" id="SM00382">
    <property type="entry name" value="AAA"/>
    <property type="match status" value="1"/>
</dbReference>
<evidence type="ECO:0000313" key="2">
    <source>
        <dbReference type="EMBL" id="HGK53628.1"/>
    </source>
</evidence>
<reference evidence="2" key="1">
    <citation type="journal article" date="2020" name="mSystems">
        <title>Genome- and Community-Level Interaction Insights into Carbon Utilization and Element Cycling Functions of Hydrothermarchaeota in Hydrothermal Sediment.</title>
        <authorList>
            <person name="Zhou Z."/>
            <person name="Liu Y."/>
            <person name="Xu W."/>
            <person name="Pan J."/>
            <person name="Luo Z.H."/>
            <person name="Li M."/>
        </authorList>
    </citation>
    <scope>NUCLEOTIDE SEQUENCE [LARGE SCALE GENOMIC DNA]</scope>
    <source>
        <strain evidence="2">SpSt-695</strain>
    </source>
</reference>
<dbReference type="InterPro" id="IPR049945">
    <property type="entry name" value="AAA_22"/>
</dbReference>
<dbReference type="PANTHER" id="PTHR35894">
    <property type="entry name" value="GENERAL SECRETION PATHWAY PROTEIN A-RELATED"/>
    <property type="match status" value="1"/>
</dbReference>
<dbReference type="Gene3D" id="3.40.50.300">
    <property type="entry name" value="P-loop containing nucleotide triphosphate hydrolases"/>
    <property type="match status" value="1"/>
</dbReference>
<organism evidence="2">
    <name type="scientific">candidate division WOR-3 bacterium</name>
    <dbReference type="NCBI Taxonomy" id="2052148"/>
    <lineage>
        <taxon>Bacteria</taxon>
        <taxon>Bacteria division WOR-3</taxon>
    </lineage>
</organism>
<comment type="caution">
    <text evidence="2">The sequence shown here is derived from an EMBL/GenBank/DDBJ whole genome shotgun (WGS) entry which is preliminary data.</text>
</comment>
<dbReference type="GO" id="GO:0016887">
    <property type="term" value="F:ATP hydrolysis activity"/>
    <property type="evidence" value="ECO:0007669"/>
    <property type="project" value="InterPro"/>
</dbReference>
<dbReference type="SUPFAM" id="SSF52540">
    <property type="entry name" value="P-loop containing nucleoside triphosphate hydrolases"/>
    <property type="match status" value="1"/>
</dbReference>
<evidence type="ECO:0000259" key="1">
    <source>
        <dbReference type="SMART" id="SM00382"/>
    </source>
</evidence>
<dbReference type="InterPro" id="IPR027417">
    <property type="entry name" value="P-loop_NTPase"/>
</dbReference>